<comment type="caution">
    <text evidence="2">The sequence shown here is derived from an EMBL/GenBank/DDBJ whole genome shotgun (WGS) entry which is preliminary data.</text>
</comment>
<sequence>MPSVEIEIGTRRYQVACRAGEEDHLRAVAAIVDQKARDAAGALGALGETRQLLIAALLLADQLSERDGEAPAPPPSAQPAAEAGAGAQDDPAVADALERLAERMERLASRLETGGASPYIAR</sequence>
<dbReference type="GO" id="GO:0051301">
    <property type="term" value="P:cell division"/>
    <property type="evidence" value="ECO:0007669"/>
    <property type="project" value="UniProtKB-KW"/>
</dbReference>
<gene>
    <name evidence="2" type="primary">zapA</name>
    <name evidence="2" type="ORF">E2493_15065</name>
</gene>
<evidence type="ECO:0000313" key="2">
    <source>
        <dbReference type="EMBL" id="TFI57400.1"/>
    </source>
</evidence>
<reference evidence="2 3" key="1">
    <citation type="submission" date="2019-03" db="EMBL/GenBank/DDBJ databases">
        <title>Genome sequence of Sphingomonas sp. 17J27-24.</title>
        <authorList>
            <person name="Kim M."/>
            <person name="Maeng S."/>
            <person name="Sathiyaraj S."/>
        </authorList>
    </citation>
    <scope>NUCLEOTIDE SEQUENCE [LARGE SCALE GENOMIC DNA]</scope>
    <source>
        <strain evidence="2 3">17J27-24</strain>
    </source>
</reference>
<dbReference type="AlphaFoldDB" id="A0A4Y8ZN22"/>
<dbReference type="RefSeq" id="WP_135088257.1">
    <property type="nucleotide sequence ID" value="NZ_SPDV01000031.1"/>
</dbReference>
<evidence type="ECO:0000313" key="3">
    <source>
        <dbReference type="Proteomes" id="UP000298213"/>
    </source>
</evidence>
<dbReference type="Pfam" id="PF05164">
    <property type="entry name" value="ZapA"/>
    <property type="match status" value="1"/>
</dbReference>
<dbReference type="OrthoDB" id="9797575at2"/>
<keyword evidence="2" id="KW-0132">Cell division</keyword>
<proteinExistence type="predicted"/>
<dbReference type="InterPro" id="IPR036192">
    <property type="entry name" value="Cell_div_ZapA-like_sf"/>
</dbReference>
<dbReference type="EMBL" id="SPDV01000031">
    <property type="protein sequence ID" value="TFI57400.1"/>
    <property type="molecule type" value="Genomic_DNA"/>
</dbReference>
<dbReference type="Proteomes" id="UP000298213">
    <property type="component" value="Unassembled WGS sequence"/>
</dbReference>
<feature type="compositionally biased region" description="Low complexity" evidence="1">
    <location>
        <begin position="78"/>
        <end position="91"/>
    </location>
</feature>
<feature type="region of interest" description="Disordered" evidence="1">
    <location>
        <begin position="65"/>
        <end position="94"/>
    </location>
</feature>
<protein>
    <submittedName>
        <fullName evidence="2">Cell division protein ZapA</fullName>
    </submittedName>
</protein>
<dbReference type="InterPro" id="IPR042233">
    <property type="entry name" value="Cell_div_ZapA_N"/>
</dbReference>
<evidence type="ECO:0000256" key="1">
    <source>
        <dbReference type="SAM" id="MobiDB-lite"/>
    </source>
</evidence>
<dbReference type="InterPro" id="IPR007838">
    <property type="entry name" value="Cell_div_ZapA-like"/>
</dbReference>
<dbReference type="Gene3D" id="3.30.160.880">
    <property type="entry name" value="Cell division protein ZapA protomer, N-terminal domain"/>
    <property type="match status" value="1"/>
</dbReference>
<name>A0A4Y8ZN22_9SPHN</name>
<keyword evidence="3" id="KW-1185">Reference proteome</keyword>
<keyword evidence="2" id="KW-0131">Cell cycle</keyword>
<dbReference type="SUPFAM" id="SSF102829">
    <property type="entry name" value="Cell division protein ZapA-like"/>
    <property type="match status" value="1"/>
</dbReference>
<organism evidence="2 3">
    <name type="scientific">Sphingomonas parva</name>
    <dbReference type="NCBI Taxonomy" id="2555898"/>
    <lineage>
        <taxon>Bacteria</taxon>
        <taxon>Pseudomonadati</taxon>
        <taxon>Pseudomonadota</taxon>
        <taxon>Alphaproteobacteria</taxon>
        <taxon>Sphingomonadales</taxon>
        <taxon>Sphingomonadaceae</taxon>
        <taxon>Sphingomonas</taxon>
    </lineage>
</organism>
<accession>A0A4Y8ZN22</accession>